<dbReference type="NCBIfam" id="TIGR01615">
    <property type="entry name" value="A_thal_3542"/>
    <property type="match status" value="1"/>
</dbReference>
<dbReference type="Pfam" id="PF04720">
    <property type="entry name" value="PDDEXK_6"/>
    <property type="match status" value="1"/>
</dbReference>
<comment type="caution">
    <text evidence="1">The sequence shown here is derived from an EMBL/GenBank/DDBJ whole genome shotgun (WGS) entry which is preliminary data.</text>
</comment>
<evidence type="ECO:0000313" key="1">
    <source>
        <dbReference type="EMBL" id="KAF9672146.1"/>
    </source>
</evidence>
<proteinExistence type="predicted"/>
<dbReference type="PANTHER" id="PTHR31579:SF42">
    <property type="entry name" value="DUF506 FAMILY PROTEIN (DUF506)"/>
    <property type="match status" value="1"/>
</dbReference>
<dbReference type="InterPro" id="IPR006502">
    <property type="entry name" value="PDDEXK-like"/>
</dbReference>
<gene>
    <name evidence="1" type="ORF">SADUNF_Sadunf11G0010400</name>
</gene>
<dbReference type="EMBL" id="JADGMS010000011">
    <property type="protein sequence ID" value="KAF9672146.1"/>
    <property type="molecule type" value="Genomic_DNA"/>
</dbReference>
<dbReference type="AlphaFoldDB" id="A0A835JMI1"/>
<name>A0A835JMI1_9ROSI</name>
<organism evidence="1 2">
    <name type="scientific">Salix dunnii</name>
    <dbReference type="NCBI Taxonomy" id="1413687"/>
    <lineage>
        <taxon>Eukaryota</taxon>
        <taxon>Viridiplantae</taxon>
        <taxon>Streptophyta</taxon>
        <taxon>Embryophyta</taxon>
        <taxon>Tracheophyta</taxon>
        <taxon>Spermatophyta</taxon>
        <taxon>Magnoliopsida</taxon>
        <taxon>eudicotyledons</taxon>
        <taxon>Gunneridae</taxon>
        <taxon>Pentapetalae</taxon>
        <taxon>rosids</taxon>
        <taxon>fabids</taxon>
        <taxon>Malpighiales</taxon>
        <taxon>Salicaceae</taxon>
        <taxon>Saliceae</taxon>
        <taxon>Salix</taxon>
    </lineage>
</organism>
<evidence type="ECO:0008006" key="3">
    <source>
        <dbReference type="Google" id="ProtNLM"/>
    </source>
</evidence>
<protein>
    <recommendedName>
        <fullName evidence="3">DUF506 family protein</fullName>
    </recommendedName>
</protein>
<dbReference type="PANTHER" id="PTHR31579">
    <property type="entry name" value="OS03G0796600 PROTEIN"/>
    <property type="match status" value="1"/>
</dbReference>
<evidence type="ECO:0000313" key="2">
    <source>
        <dbReference type="Proteomes" id="UP000657918"/>
    </source>
</evidence>
<sequence>MDLYSGETKMAKTGPVRFKRVAAAFNEASRATRLCESSGSEHCSSPDNNSADLSDLVNSFIEKEYTNQFRAGGDDNKKENNNLVYQDQTDHHRPQSINDICSFSEIKDMLESLLGSNEEEDDGNDRQKIREETEVACGIIGERSSLSSHLDFKRGLMSHLRDRGFDAGLCKSKWEKFGRHPAGDYEYVDVNVSGKRYIVEVFLAGEFIIARPTSHYTELLQLFPRVYIGNPEEVKKIVRLMCNAMKESMKGAGMPVAPWRRNGYMNAKWFGHYKRTTNEVSSRRKGAKSDREVSYAKRVTGFEPLPVRIYHCKDDLARKGGSGVSHLTAAFRSDGIDI</sequence>
<keyword evidence="2" id="KW-1185">Reference proteome</keyword>
<dbReference type="Proteomes" id="UP000657918">
    <property type="component" value="Chromosome 11"/>
</dbReference>
<reference evidence="1 2" key="1">
    <citation type="submission" date="2020-10" db="EMBL/GenBank/DDBJ databases">
        <title>Plant Genome Project.</title>
        <authorList>
            <person name="Zhang R.-G."/>
        </authorList>
    </citation>
    <scope>NUCLEOTIDE SEQUENCE [LARGE SCALE GENOMIC DNA]</scope>
    <source>
        <strain evidence="1">FAFU-HL-1</strain>
        <tissue evidence="1">Leaf</tissue>
    </source>
</reference>
<accession>A0A835JMI1</accession>
<dbReference type="OrthoDB" id="548115at2759"/>